<dbReference type="NCBIfam" id="NF035944">
    <property type="entry name" value="PEPxxWA-CTERM"/>
    <property type="match status" value="1"/>
</dbReference>
<organism evidence="2 3">
    <name type="scientific">Pseudoduganella danionis</name>
    <dbReference type="NCBI Taxonomy" id="1890295"/>
    <lineage>
        <taxon>Bacteria</taxon>
        <taxon>Pseudomonadati</taxon>
        <taxon>Pseudomonadota</taxon>
        <taxon>Betaproteobacteria</taxon>
        <taxon>Burkholderiales</taxon>
        <taxon>Oxalobacteraceae</taxon>
        <taxon>Telluria group</taxon>
        <taxon>Pseudoduganella</taxon>
    </lineage>
</organism>
<dbReference type="NCBIfam" id="TIGR02595">
    <property type="entry name" value="PEP_CTERM"/>
    <property type="match status" value="1"/>
</dbReference>
<dbReference type="NCBIfam" id="NF038126">
    <property type="entry name" value="PEP_CTERM_FxDxF"/>
    <property type="match status" value="1"/>
</dbReference>
<evidence type="ECO:0000313" key="2">
    <source>
        <dbReference type="EMBL" id="MTW31849.1"/>
    </source>
</evidence>
<protein>
    <submittedName>
        <fullName evidence="2">PEPxxWA-CTERM sorting domain-containing protein</fullName>
    </submittedName>
</protein>
<comment type="caution">
    <text evidence="2">The sequence shown here is derived from an EMBL/GenBank/DDBJ whole genome shotgun (WGS) entry which is preliminary data.</text>
</comment>
<proteinExistence type="predicted"/>
<accession>A0ABW9SJW8</accession>
<evidence type="ECO:0000313" key="3">
    <source>
        <dbReference type="Proteomes" id="UP000735592"/>
    </source>
</evidence>
<reference evidence="2 3" key="1">
    <citation type="submission" date="2019-11" db="EMBL/GenBank/DDBJ databases">
        <title>Type strains purchased from KCTC, JCM and DSMZ.</title>
        <authorList>
            <person name="Lu H."/>
        </authorList>
    </citation>
    <scope>NUCLEOTIDE SEQUENCE [LARGE SCALE GENOMIC DNA]</scope>
    <source>
        <strain evidence="2 3">DSM 103461</strain>
    </source>
</reference>
<dbReference type="InterPro" id="IPR013424">
    <property type="entry name" value="Ice-binding_C"/>
</dbReference>
<keyword evidence="3" id="KW-1185">Reference proteome</keyword>
<dbReference type="Proteomes" id="UP000735592">
    <property type="component" value="Unassembled WGS sequence"/>
</dbReference>
<sequence length="72" mass="7488">MASFSGAGHNGDVLTQTINSSGRYVEILAYGGQSWTALSNVNVTAVPEPETYAMMLAGLALVGAISRRKQSA</sequence>
<dbReference type="Pfam" id="PF07589">
    <property type="entry name" value="PEP-CTERM"/>
    <property type="match status" value="1"/>
</dbReference>
<feature type="domain" description="Ice-binding protein C-terminal" evidence="1">
    <location>
        <begin position="45"/>
        <end position="69"/>
    </location>
</feature>
<evidence type="ECO:0000259" key="1">
    <source>
        <dbReference type="Pfam" id="PF07589"/>
    </source>
</evidence>
<dbReference type="EMBL" id="WNKW01000001">
    <property type="protein sequence ID" value="MTW31849.1"/>
    <property type="molecule type" value="Genomic_DNA"/>
</dbReference>
<name>A0ABW9SJW8_9BURK</name>
<gene>
    <name evidence="2" type="ORF">GM655_03305</name>
</gene>